<name>A0A820Q342_9BILA</name>
<reference evidence="2" key="1">
    <citation type="submission" date="2021-02" db="EMBL/GenBank/DDBJ databases">
        <authorList>
            <person name="Nowell W R."/>
        </authorList>
    </citation>
    <scope>NUCLEOTIDE SEQUENCE</scope>
</reference>
<dbReference type="GO" id="GO:0016504">
    <property type="term" value="F:peptidase activator activity"/>
    <property type="evidence" value="ECO:0007669"/>
    <property type="project" value="InterPro"/>
</dbReference>
<dbReference type="PANTHER" id="PTHR32170">
    <property type="entry name" value="PROTEASOME ACTIVATOR COMPLEX SUBUNIT 4"/>
    <property type="match status" value="1"/>
</dbReference>
<dbReference type="GO" id="GO:0005829">
    <property type="term" value="C:cytosol"/>
    <property type="evidence" value="ECO:0007669"/>
    <property type="project" value="TreeGrafter"/>
</dbReference>
<dbReference type="GO" id="GO:0005634">
    <property type="term" value="C:nucleus"/>
    <property type="evidence" value="ECO:0007669"/>
    <property type="project" value="TreeGrafter"/>
</dbReference>
<comment type="caution">
    <text evidence="2">The sequence shown here is derived from an EMBL/GenBank/DDBJ whole genome shotgun (WGS) entry which is preliminary data.</text>
</comment>
<accession>A0A820Q342</accession>
<gene>
    <name evidence="2" type="ORF">OKA104_LOCUS52160</name>
</gene>
<dbReference type="GO" id="GO:0010499">
    <property type="term" value="P:proteasomal ubiquitin-independent protein catabolic process"/>
    <property type="evidence" value="ECO:0007669"/>
    <property type="project" value="TreeGrafter"/>
</dbReference>
<dbReference type="AlphaFoldDB" id="A0A820Q342"/>
<dbReference type="Proteomes" id="UP000663881">
    <property type="component" value="Unassembled WGS sequence"/>
</dbReference>
<feature type="non-terminal residue" evidence="2">
    <location>
        <position position="1"/>
    </location>
</feature>
<feature type="non-terminal residue" evidence="2">
    <location>
        <position position="133"/>
    </location>
</feature>
<dbReference type="Pfam" id="PF16507">
    <property type="entry name" value="HEAT_PSME4_mid"/>
    <property type="match status" value="1"/>
</dbReference>
<sequence length="133" mass="14990">SSAVNTRNDLTEIEKEVCLSTGKFEDFISEFLNRTFQMIDTLSTEMSDAVVVISKTNVEDHVTELALTSMMFGIVQQCSNKIFQMVREKITNFLAGSFFTPKVGKLVTGLVRAILKGRPEETLKYLLPQTCER</sequence>
<proteinExistence type="predicted"/>
<evidence type="ECO:0000313" key="3">
    <source>
        <dbReference type="Proteomes" id="UP000663881"/>
    </source>
</evidence>
<dbReference type="EMBL" id="CAJOAY010029752">
    <property type="protein sequence ID" value="CAF4414718.1"/>
    <property type="molecule type" value="Genomic_DNA"/>
</dbReference>
<dbReference type="GO" id="GO:0070628">
    <property type="term" value="F:proteasome binding"/>
    <property type="evidence" value="ECO:0007669"/>
    <property type="project" value="InterPro"/>
</dbReference>
<dbReference type="InterPro" id="IPR035309">
    <property type="entry name" value="PSME4"/>
</dbReference>
<organism evidence="2 3">
    <name type="scientific">Adineta steineri</name>
    <dbReference type="NCBI Taxonomy" id="433720"/>
    <lineage>
        <taxon>Eukaryota</taxon>
        <taxon>Metazoa</taxon>
        <taxon>Spiralia</taxon>
        <taxon>Gnathifera</taxon>
        <taxon>Rotifera</taxon>
        <taxon>Eurotatoria</taxon>
        <taxon>Bdelloidea</taxon>
        <taxon>Adinetida</taxon>
        <taxon>Adinetidae</taxon>
        <taxon>Adineta</taxon>
    </lineage>
</organism>
<evidence type="ECO:0000313" key="2">
    <source>
        <dbReference type="EMBL" id="CAF4414718.1"/>
    </source>
</evidence>
<feature type="domain" description="Proteasome activator Blm10 middle HEAT repeats region" evidence="1">
    <location>
        <begin position="11"/>
        <end position="132"/>
    </location>
</feature>
<dbReference type="PANTHER" id="PTHR32170:SF3">
    <property type="entry name" value="PROTEASOME ACTIVATOR COMPLEX SUBUNIT 4"/>
    <property type="match status" value="1"/>
</dbReference>
<protein>
    <recommendedName>
        <fullName evidence="1">Proteasome activator Blm10 middle HEAT repeats region domain-containing protein</fullName>
    </recommendedName>
</protein>
<evidence type="ECO:0000259" key="1">
    <source>
        <dbReference type="Pfam" id="PF16507"/>
    </source>
</evidence>
<dbReference type="InterPro" id="IPR032430">
    <property type="entry name" value="Blm10_mid"/>
</dbReference>